<evidence type="ECO:0000313" key="8">
    <source>
        <dbReference type="EMBL" id="KCV70305.1"/>
    </source>
</evidence>
<evidence type="ECO:0000256" key="5">
    <source>
        <dbReference type="SAM" id="MobiDB-lite"/>
    </source>
</evidence>
<proteinExistence type="predicted"/>
<dbReference type="PANTHER" id="PTHR28128:SF1">
    <property type="entry name" value="GOLGI APPARATUS MEMBRANE PROTEIN TVP15"/>
    <property type="match status" value="1"/>
</dbReference>
<evidence type="ECO:0008006" key="10">
    <source>
        <dbReference type="Google" id="ProtNLM"/>
    </source>
</evidence>
<evidence type="ECO:0000256" key="1">
    <source>
        <dbReference type="ARBA" id="ARBA00004141"/>
    </source>
</evidence>
<dbReference type="OrthoDB" id="423534at2759"/>
<evidence type="ECO:0000256" key="3">
    <source>
        <dbReference type="ARBA" id="ARBA00022989"/>
    </source>
</evidence>
<dbReference type="PANTHER" id="PTHR28128">
    <property type="entry name" value="GOLGI APPARATUS MEMBRANE PROTEIN TVP15"/>
    <property type="match status" value="1"/>
</dbReference>
<feature type="transmembrane region" description="Helical" evidence="6">
    <location>
        <begin position="7"/>
        <end position="31"/>
    </location>
</feature>
<keyword evidence="2 6" id="KW-0812">Transmembrane</keyword>
<feature type="compositionally biased region" description="Low complexity" evidence="5">
    <location>
        <begin position="139"/>
        <end position="154"/>
    </location>
</feature>
<gene>
    <name evidence="8" type="ORF">H696_02634</name>
</gene>
<dbReference type="RefSeq" id="XP_009494821.1">
    <property type="nucleotide sequence ID" value="XM_009496546.1"/>
</dbReference>
<evidence type="ECO:0000313" key="9">
    <source>
        <dbReference type="Proteomes" id="UP000030693"/>
    </source>
</evidence>
<keyword evidence="7" id="KW-0732">Signal</keyword>
<feature type="chain" id="PRO_5001566331" description="COPI associated protein" evidence="7">
    <location>
        <begin position="17"/>
        <end position="154"/>
    </location>
</feature>
<comment type="subcellular location">
    <subcellularLocation>
        <location evidence="1">Membrane</location>
        <topology evidence="1">Multi-pass membrane protein</topology>
    </subcellularLocation>
</comment>
<keyword evidence="4 6" id="KW-0472">Membrane</keyword>
<protein>
    <recommendedName>
        <fullName evidence="10">COPI associated protein</fullName>
    </recommendedName>
</protein>
<name>A0A058Z7P9_FONAL</name>
<feature type="transmembrane region" description="Helical" evidence="6">
    <location>
        <begin position="37"/>
        <end position="57"/>
    </location>
</feature>
<keyword evidence="9" id="KW-1185">Reference proteome</keyword>
<evidence type="ECO:0000256" key="6">
    <source>
        <dbReference type="SAM" id="Phobius"/>
    </source>
</evidence>
<feature type="transmembrane region" description="Helical" evidence="6">
    <location>
        <begin position="97"/>
        <end position="116"/>
    </location>
</feature>
<dbReference type="OMA" id="FYTYWFG"/>
<evidence type="ECO:0000256" key="7">
    <source>
        <dbReference type="SAM" id="SignalP"/>
    </source>
</evidence>
<reference evidence="8" key="1">
    <citation type="submission" date="2013-04" db="EMBL/GenBank/DDBJ databases">
        <title>The Genome Sequence of Fonticula alba ATCC 38817.</title>
        <authorList>
            <consortium name="The Broad Institute Genomics Platform"/>
            <person name="Russ C."/>
            <person name="Cuomo C."/>
            <person name="Burger G."/>
            <person name="Gray M.W."/>
            <person name="Holland P.W.H."/>
            <person name="King N."/>
            <person name="Lang F.B.F."/>
            <person name="Roger A.J."/>
            <person name="Ruiz-Trillo I."/>
            <person name="Brown M."/>
            <person name="Walker B."/>
            <person name="Young S."/>
            <person name="Zeng Q."/>
            <person name="Gargeya S."/>
            <person name="Fitzgerald M."/>
            <person name="Haas B."/>
            <person name="Abouelleil A."/>
            <person name="Allen A.W."/>
            <person name="Alvarado L."/>
            <person name="Arachchi H.M."/>
            <person name="Berlin A.M."/>
            <person name="Chapman S.B."/>
            <person name="Gainer-Dewar J."/>
            <person name="Goldberg J."/>
            <person name="Griggs A."/>
            <person name="Gujja S."/>
            <person name="Hansen M."/>
            <person name="Howarth C."/>
            <person name="Imamovic A."/>
            <person name="Ireland A."/>
            <person name="Larimer J."/>
            <person name="McCowan C."/>
            <person name="Murphy C."/>
            <person name="Pearson M."/>
            <person name="Poon T.W."/>
            <person name="Priest M."/>
            <person name="Roberts A."/>
            <person name="Saif S."/>
            <person name="Shea T."/>
            <person name="Sisk P."/>
            <person name="Sykes S."/>
            <person name="Wortman J."/>
            <person name="Nusbaum C."/>
            <person name="Birren B."/>
        </authorList>
    </citation>
    <scope>NUCLEOTIDE SEQUENCE [LARGE SCALE GENOMIC DNA]</scope>
    <source>
        <strain evidence="8">ATCC 38817</strain>
    </source>
</reference>
<evidence type="ECO:0000256" key="4">
    <source>
        <dbReference type="ARBA" id="ARBA00023136"/>
    </source>
</evidence>
<organism evidence="8">
    <name type="scientific">Fonticula alba</name>
    <name type="common">Slime mold</name>
    <dbReference type="NCBI Taxonomy" id="691883"/>
    <lineage>
        <taxon>Eukaryota</taxon>
        <taxon>Rotosphaerida</taxon>
        <taxon>Fonticulaceae</taxon>
        <taxon>Fonticula</taxon>
    </lineage>
</organism>
<evidence type="ECO:0000256" key="2">
    <source>
        <dbReference type="ARBA" id="ARBA00022692"/>
    </source>
</evidence>
<feature type="transmembrane region" description="Helical" evidence="6">
    <location>
        <begin position="69"/>
        <end position="91"/>
    </location>
</feature>
<dbReference type="AlphaFoldDB" id="A0A058Z7P9"/>
<dbReference type="EMBL" id="KB932204">
    <property type="protein sequence ID" value="KCV70305.1"/>
    <property type="molecule type" value="Genomic_DNA"/>
</dbReference>
<dbReference type="GO" id="GO:0016020">
    <property type="term" value="C:membrane"/>
    <property type="evidence" value="ECO:0007669"/>
    <property type="project" value="UniProtKB-SubCell"/>
</dbReference>
<dbReference type="GeneID" id="20527359"/>
<sequence length="154" mass="16624">MSALTIFFNLVNLVVGGLIAAAGVLHCISALTQHISVGFTLFVIGMYLCFFGVVIILTEMWIPTLVSQYCGFLMSFLGKGFSYIFLGFLIIGPPEATFDFVVGLIVIIIGVVYIIFQFCPVPRPRPITACAGNGQSSPRQTSSAKTTTRTTQTV</sequence>
<dbReference type="Proteomes" id="UP000030693">
    <property type="component" value="Unassembled WGS sequence"/>
</dbReference>
<feature type="region of interest" description="Disordered" evidence="5">
    <location>
        <begin position="131"/>
        <end position="154"/>
    </location>
</feature>
<accession>A0A058Z7P9</accession>
<dbReference type="InterPro" id="IPR013714">
    <property type="entry name" value="Golgi_TVP15"/>
</dbReference>
<feature type="signal peptide" evidence="7">
    <location>
        <begin position="1"/>
        <end position="16"/>
    </location>
</feature>
<dbReference type="Pfam" id="PF08507">
    <property type="entry name" value="COPI_assoc"/>
    <property type="match status" value="1"/>
</dbReference>
<keyword evidence="3 6" id="KW-1133">Transmembrane helix</keyword>